<dbReference type="CDD" id="cd03747">
    <property type="entry name" value="Ntn_PGA_like"/>
    <property type="match status" value="1"/>
</dbReference>
<feature type="binding site" evidence="5">
    <location>
        <position position="381"/>
    </location>
    <ligand>
        <name>Ca(2+)</name>
        <dbReference type="ChEBI" id="CHEBI:29108"/>
    </ligand>
</feature>
<dbReference type="GO" id="GO:0017000">
    <property type="term" value="P:antibiotic biosynthetic process"/>
    <property type="evidence" value="ECO:0007669"/>
    <property type="project" value="InterPro"/>
</dbReference>
<dbReference type="Gene3D" id="1.10.439.10">
    <property type="entry name" value="Penicillin Amidohydrolase, domain 1"/>
    <property type="match status" value="1"/>
</dbReference>
<keyword evidence="3" id="KW-0865">Zymogen</keyword>
<keyword evidence="6" id="KW-0812">Transmembrane</keyword>
<proteinExistence type="inferred from homology"/>
<organism evidence="7 8">
    <name type="scientific">Phytoactinopolyspora mesophila</name>
    <dbReference type="NCBI Taxonomy" id="2650750"/>
    <lineage>
        <taxon>Bacteria</taxon>
        <taxon>Bacillati</taxon>
        <taxon>Actinomycetota</taxon>
        <taxon>Actinomycetes</taxon>
        <taxon>Jiangellales</taxon>
        <taxon>Jiangellaceae</taxon>
        <taxon>Phytoactinopolyspora</taxon>
    </lineage>
</organism>
<protein>
    <submittedName>
        <fullName evidence="7">Penicillin acylase family protein</fullName>
    </submittedName>
</protein>
<dbReference type="InterPro" id="IPR023343">
    <property type="entry name" value="Penicillin_amidase_dom1"/>
</dbReference>
<evidence type="ECO:0000256" key="2">
    <source>
        <dbReference type="ARBA" id="ARBA00022801"/>
    </source>
</evidence>
<dbReference type="InterPro" id="IPR043146">
    <property type="entry name" value="Penicillin_amidase_N_B-knob"/>
</dbReference>
<dbReference type="Pfam" id="PF01804">
    <property type="entry name" value="Penicil_amidase"/>
    <property type="match status" value="1"/>
</dbReference>
<dbReference type="PIRSF" id="PIRSF001227">
    <property type="entry name" value="Pen_acylase"/>
    <property type="match status" value="1"/>
</dbReference>
<evidence type="ECO:0000313" key="8">
    <source>
        <dbReference type="Proteomes" id="UP000460435"/>
    </source>
</evidence>
<keyword evidence="6" id="KW-1133">Transmembrane helix</keyword>
<dbReference type="GO" id="GO:0046872">
    <property type="term" value="F:metal ion binding"/>
    <property type="evidence" value="ECO:0007669"/>
    <property type="project" value="UniProtKB-KW"/>
</dbReference>
<keyword evidence="2" id="KW-0378">Hydrolase</keyword>
<feature type="transmembrane region" description="Helical" evidence="6">
    <location>
        <begin position="30"/>
        <end position="52"/>
    </location>
</feature>
<evidence type="ECO:0000256" key="3">
    <source>
        <dbReference type="ARBA" id="ARBA00023145"/>
    </source>
</evidence>
<sequence>MRWGKAPPGRRSHIGTSPTLWHVTRRRITIILSVTAGVLVLALVAVTVLTVWSVRRPHPDYEGTAEVPRLSADVEIVRDDYGIAHVYADTAEDLFRGQGYVHAQDRFWEMDVRRHTTSGRLAELFGSDQVETDAFIRTLGWRQVARQEFPLLAPETRRYLQAYADGVNAWLNENSGGDLGFAYTLLGLTGGDSRPARWSPIDSLSWLKAMAWDLRSNVTDEIDRALLAAELPPERVEQLYPEYDAEVGPPIVDDEFVTVDEPLSIVDDEGEPVDFDVESALRDTQAALRSAPALLGDGPGLGSNSWVVDGSLTESGAPLLANDPHLGPALPSIWYQVGLHCRTVGPECPFEVSGFSFSGMPGVVIGHNAEIAWGFTNLGADVTDLYLEEIQGDLYRVGENWEPMDTREETIQVAGAADVTITVRSTRNGPLLSDHSDQMRRVGFEAPAGDDAPPRGDGYGVALRWTALDPGQTADAVFALNKATDWETFREAAARFEVPAQNLVYADVRGNIGYQAPGKIPVRSGGAGRYPVPGWTGEHQWEGYIPFDDLPSVYNPDDGMIVTANQPVTGAAYPFLLTADFDYGHRAGRIHELLEEYTAGGSVLDVDAMVEIQMDTHSAAAEILMPYLMELDTPAGYYGDGLRMLRTWDFLQEPDSGAAAYFNAVWRHVLELTFHDELPEDQWPSGGGRWFEVMRDLLEEPGDPYWNDVETARVETRDDILMRAAEAARDELTQTQGKDPEGWEWGRSHTLTLIEPTFGTSGIGIVERLFNMGPVAVGGGSATVQANAWSAPEGYEVTWVPSMRMVVDLGDLDGSRWIDLTGVSGHPYHQHYGDQTELWRTGGMLPMRWSEERVRQAEQSTFTLIPRDPVTVG</sequence>
<dbReference type="InterPro" id="IPR002692">
    <property type="entry name" value="S45"/>
</dbReference>
<dbReference type="PANTHER" id="PTHR34218:SF4">
    <property type="entry name" value="ACYL-HOMOSERINE LACTONE ACYLASE QUIP"/>
    <property type="match status" value="1"/>
</dbReference>
<feature type="binding site" evidence="5">
    <location>
        <position position="221"/>
    </location>
    <ligand>
        <name>Ca(2+)</name>
        <dbReference type="ChEBI" id="CHEBI:29108"/>
    </ligand>
</feature>
<dbReference type="Gene3D" id="1.10.1400.10">
    <property type="match status" value="1"/>
</dbReference>
<dbReference type="EMBL" id="WLZY01000004">
    <property type="protein sequence ID" value="NDL58316.1"/>
    <property type="molecule type" value="Genomic_DNA"/>
</dbReference>
<dbReference type="InterPro" id="IPR014395">
    <property type="entry name" value="Pen/GL7ACA/AHL_acylase"/>
</dbReference>
<keyword evidence="8" id="KW-1185">Reference proteome</keyword>
<dbReference type="InterPro" id="IPR043147">
    <property type="entry name" value="Penicillin_amidase_A-knob"/>
</dbReference>
<name>A0A7K3M4Z4_9ACTN</name>
<evidence type="ECO:0000313" key="7">
    <source>
        <dbReference type="EMBL" id="NDL58316.1"/>
    </source>
</evidence>
<dbReference type="Gene3D" id="2.30.120.10">
    <property type="match status" value="1"/>
</dbReference>
<keyword evidence="5" id="KW-0479">Metal-binding</keyword>
<evidence type="ECO:0000256" key="4">
    <source>
        <dbReference type="PIRSR" id="PIRSR001227-1"/>
    </source>
</evidence>
<feature type="binding site" evidence="5">
    <location>
        <position position="384"/>
    </location>
    <ligand>
        <name>Ca(2+)</name>
        <dbReference type="ChEBI" id="CHEBI:29108"/>
    </ligand>
</feature>
<dbReference type="InterPro" id="IPR029055">
    <property type="entry name" value="Ntn_hydrolases_N"/>
</dbReference>
<dbReference type="Proteomes" id="UP000460435">
    <property type="component" value="Unassembled WGS sequence"/>
</dbReference>
<keyword evidence="6" id="KW-0472">Membrane</keyword>
<comment type="similarity">
    <text evidence="1">Belongs to the peptidase S45 family.</text>
</comment>
<evidence type="ECO:0000256" key="6">
    <source>
        <dbReference type="SAM" id="Phobius"/>
    </source>
</evidence>
<reference evidence="7 8" key="1">
    <citation type="submission" date="2019-11" db="EMBL/GenBank/DDBJ databases">
        <authorList>
            <person name="Li X.-J."/>
            <person name="Feng X.-M."/>
        </authorList>
    </citation>
    <scope>NUCLEOTIDE SEQUENCE [LARGE SCALE GENOMIC DNA]</scope>
    <source>
        <strain evidence="7 8">XMNu-373</strain>
    </source>
</reference>
<keyword evidence="5" id="KW-0106">Calcium</keyword>
<dbReference type="SUPFAM" id="SSF56235">
    <property type="entry name" value="N-terminal nucleophile aminohydrolases (Ntn hydrolases)"/>
    <property type="match status" value="1"/>
</dbReference>
<dbReference type="PANTHER" id="PTHR34218">
    <property type="entry name" value="PEPTIDASE S45 PENICILLIN AMIDASE"/>
    <property type="match status" value="1"/>
</dbReference>
<dbReference type="AlphaFoldDB" id="A0A7K3M4Z4"/>
<dbReference type="GO" id="GO:0016811">
    <property type="term" value="F:hydrolase activity, acting on carbon-nitrogen (but not peptide) bonds, in linear amides"/>
    <property type="evidence" value="ECO:0007669"/>
    <property type="project" value="InterPro"/>
</dbReference>
<accession>A0A7K3M4Z4</accession>
<comment type="caution">
    <text evidence="7">The sequence shown here is derived from an EMBL/GenBank/DDBJ whole genome shotgun (WGS) entry which is preliminary data.</text>
</comment>
<dbReference type="Gene3D" id="3.60.20.10">
    <property type="entry name" value="Glutamine Phosphoribosylpyrophosphate, subunit 1, domain 1"/>
    <property type="match status" value="1"/>
</dbReference>
<evidence type="ECO:0000256" key="1">
    <source>
        <dbReference type="ARBA" id="ARBA00006586"/>
    </source>
</evidence>
<feature type="active site" description="Nucleophile" evidence="4">
    <location>
        <position position="303"/>
    </location>
</feature>
<evidence type="ECO:0000256" key="5">
    <source>
        <dbReference type="PIRSR" id="PIRSR001227-2"/>
    </source>
</evidence>
<comment type="cofactor">
    <cofactor evidence="5">
        <name>Ca(2+)</name>
        <dbReference type="ChEBI" id="CHEBI:29108"/>
    </cofactor>
    <text evidence="5">Binds 1 Ca(2+) ion per dimer.</text>
</comment>
<dbReference type="RefSeq" id="WP_162450978.1">
    <property type="nucleotide sequence ID" value="NZ_WLZY01000004.1"/>
</dbReference>
<gene>
    <name evidence="7" type="ORF">F7O44_14680</name>
</gene>